<dbReference type="Proteomes" id="UP000067738">
    <property type="component" value="Chromosome"/>
</dbReference>
<gene>
    <name evidence="1" type="ORF">sm9_1621</name>
</gene>
<dbReference type="GeneID" id="26736562"/>
<keyword evidence="2" id="KW-1185">Reference proteome</keyword>
<dbReference type="EMBL" id="CP011266">
    <property type="protein sequence ID" value="ALT69389.1"/>
    <property type="molecule type" value="Genomic_DNA"/>
</dbReference>
<evidence type="ECO:0000313" key="2">
    <source>
        <dbReference type="Proteomes" id="UP000067738"/>
    </source>
</evidence>
<dbReference type="OrthoDB" id="76413at2157"/>
<dbReference type="KEGG" id="mmil:sm9_1621"/>
<organism evidence="1 2">
    <name type="scientific">Methanobrevibacter millerae</name>
    <dbReference type="NCBI Taxonomy" id="230361"/>
    <lineage>
        <taxon>Archaea</taxon>
        <taxon>Methanobacteriati</taxon>
        <taxon>Methanobacteriota</taxon>
        <taxon>Methanomada group</taxon>
        <taxon>Methanobacteria</taxon>
        <taxon>Methanobacteriales</taxon>
        <taxon>Methanobacteriaceae</taxon>
        <taxon>Methanobrevibacter</taxon>
    </lineage>
</organism>
<reference evidence="1 2" key="1">
    <citation type="submission" date="2015-04" db="EMBL/GenBank/DDBJ databases">
        <title>The complete genome sequence of the rumen methanogen Methanobrevibacter millerae SM9.</title>
        <authorList>
            <person name="Leahy S.C."/>
            <person name="Kelly W.J."/>
            <person name="Pacheco D.M."/>
            <person name="Li D."/>
            <person name="Altermann E."/>
            <person name="Attwood G.T."/>
        </authorList>
    </citation>
    <scope>NUCLEOTIDE SEQUENCE [LARGE SCALE GENOMIC DNA]</scope>
    <source>
        <strain evidence="1 2">SM9</strain>
    </source>
</reference>
<dbReference type="AlphaFoldDB" id="A0A0U3ELF6"/>
<accession>A0A0U3ELF6</accession>
<proteinExistence type="predicted"/>
<sequence length="208" mass="24154">MRRQDVIRSIILAIIIIFLAANINGINSFLSVQTDRTIDFDHSVTVVPQAWNTTEELNQTNQSKTPHAITNEYVYIDHWDDWPEDHITSISNEKFASMENGGFEVLKVENTTLSGVPVSKEYFTNPSRDNNITWSHIGVNYVFPKEDTNYSIQVHYFTSHDYNNTTFLKEVDDRIEDDMSNIHNNHYNGFFSGIRGIYNFFSNMIKQK</sequence>
<evidence type="ECO:0000313" key="1">
    <source>
        <dbReference type="EMBL" id="ALT69389.1"/>
    </source>
</evidence>
<dbReference type="RefSeq" id="WP_058739626.1">
    <property type="nucleotide sequence ID" value="NZ_CP011266.1"/>
</dbReference>
<dbReference type="PATRIC" id="fig|230361.4.peg.1679"/>
<name>A0A0U3ELF6_9EURY</name>
<protein>
    <submittedName>
        <fullName evidence="1">Uncharacterized protein</fullName>
    </submittedName>
</protein>